<name>A0A142LX38_BACRY</name>
<organism evidence="3">
    <name type="scientific">Bactrocera tryoni</name>
    <name type="common">Queensland fruit fly</name>
    <name type="synonym">Tephritis tryoni</name>
    <dbReference type="NCBI Taxonomy" id="59916"/>
    <lineage>
        <taxon>Eukaryota</taxon>
        <taxon>Metazoa</taxon>
        <taxon>Ecdysozoa</taxon>
        <taxon>Arthropoda</taxon>
        <taxon>Hexapoda</taxon>
        <taxon>Insecta</taxon>
        <taxon>Pterygota</taxon>
        <taxon>Neoptera</taxon>
        <taxon>Endopterygota</taxon>
        <taxon>Diptera</taxon>
        <taxon>Brachycera</taxon>
        <taxon>Muscomorpha</taxon>
        <taxon>Tephritoidea</taxon>
        <taxon>Tephritidae</taxon>
        <taxon>Bactrocera</taxon>
        <taxon>Bactrocera</taxon>
    </lineage>
</organism>
<accession>A0A142LX38</accession>
<feature type="compositionally biased region" description="Low complexity" evidence="1">
    <location>
        <begin position="462"/>
        <end position="473"/>
    </location>
</feature>
<feature type="compositionally biased region" description="Basic residues" evidence="1">
    <location>
        <begin position="48"/>
        <end position="57"/>
    </location>
</feature>
<evidence type="ECO:0000259" key="2">
    <source>
        <dbReference type="Pfam" id="PF16012"/>
    </source>
</evidence>
<sequence>MPSCSGARLAKVPAAAAAATSAAKTPLSRPSGSDSGESHRAETDGARSRRRRRRRGGQRPLPAAGKPGGCDDPHRKGMSGASMKWYLRYLRDGKTPEEAEASVRGRKEGSNASPAKKRNRAVSARTQGSGTRNRGPVSTTRTARRGDGRAAPTDTYAQTAKRKSGQITPQEPPSSKRMRGGNTRAAGSQPSEPAPHRVEEGRRRYADAVKGIRMAVLPQNYPAELLTSEELTVLQDLLMEEVFRGDEYAASFLGVDFKGGMIQVDCKDERSANWLREFAPKLEGWKGPVLCAKRAEDVPIMHSMTMFLPRCGDKPYEFALGLVKNQNLGLSISAWRVVSSKVEKIGDMIGWRLYLYIDDESYKYVRAASFRLFYRFSTVVMRPHKPAATGSKEADKAATQQSGGIEKQAETVAAPEAERMQVDEVANQPSESRAGQAMPAATIDVPDVSSCGQGAELPSTQELLEGLGDPLDGSAIDGGDEDLPLLEPLL</sequence>
<dbReference type="AlphaFoldDB" id="A0A142LX38"/>
<feature type="region of interest" description="Disordered" evidence="1">
    <location>
        <begin position="1"/>
        <end position="79"/>
    </location>
</feature>
<protein>
    <recommendedName>
        <fullName evidence="2">DUF4780 domain-containing protein</fullName>
    </recommendedName>
</protein>
<proteinExistence type="predicted"/>
<evidence type="ECO:0000313" key="3">
    <source>
        <dbReference type="EMBL" id="AMS38364.1"/>
    </source>
</evidence>
<feature type="compositionally biased region" description="Basic and acidic residues" evidence="1">
    <location>
        <begin position="95"/>
        <end position="109"/>
    </location>
</feature>
<reference evidence="3" key="1">
    <citation type="journal article" date="2014" name="BMC Genomics">
        <title>The draft genome of the pest tephritid fruit fly Bactrocera tryoni: resources for the genomic analysis of hybridising species.</title>
        <authorList>
            <person name="Gilchrist A.S."/>
            <person name="Shearman D.C."/>
            <person name="Frommer M."/>
            <person name="Raphael K.A."/>
            <person name="Deshpande N.P."/>
            <person name="Wilkins M.R."/>
            <person name="Sherwin W.B."/>
            <person name="Sved J.A."/>
        </authorList>
    </citation>
    <scope>NUCLEOTIDE SEQUENCE</scope>
</reference>
<feature type="region of interest" description="Disordered" evidence="1">
    <location>
        <begin position="386"/>
        <end position="490"/>
    </location>
</feature>
<evidence type="ECO:0000256" key="1">
    <source>
        <dbReference type="SAM" id="MobiDB-lite"/>
    </source>
</evidence>
<dbReference type="InterPro" id="IPR031961">
    <property type="entry name" value="DUF4780"/>
</dbReference>
<dbReference type="OrthoDB" id="8045787at2759"/>
<feature type="compositionally biased region" description="Low complexity" evidence="1">
    <location>
        <begin position="7"/>
        <end position="28"/>
    </location>
</feature>
<feature type="compositionally biased region" description="Basic and acidic residues" evidence="1">
    <location>
        <begin position="36"/>
        <end position="47"/>
    </location>
</feature>
<dbReference type="EMBL" id="KU543680">
    <property type="protein sequence ID" value="AMS38364.1"/>
    <property type="molecule type" value="Genomic_DNA"/>
</dbReference>
<dbReference type="Pfam" id="PF16012">
    <property type="entry name" value="DUF4780"/>
    <property type="match status" value="1"/>
</dbReference>
<reference evidence="3" key="2">
    <citation type="submission" date="2016-01" db="EMBL/GenBank/DDBJ databases">
        <authorList>
            <person name="Oliw E.H."/>
        </authorList>
    </citation>
    <scope>NUCLEOTIDE SEQUENCE</scope>
</reference>
<feature type="region of interest" description="Disordered" evidence="1">
    <location>
        <begin position="95"/>
        <end position="200"/>
    </location>
</feature>
<feature type="domain" description="DUF4780" evidence="2">
    <location>
        <begin position="209"/>
        <end position="381"/>
    </location>
</feature>
<feature type="compositionally biased region" description="Polar residues" evidence="1">
    <location>
        <begin position="124"/>
        <end position="138"/>
    </location>
</feature>